<proteinExistence type="predicted"/>
<feature type="compositionally biased region" description="Basic and acidic residues" evidence="1">
    <location>
        <begin position="11"/>
        <end position="20"/>
    </location>
</feature>
<protein>
    <submittedName>
        <fullName evidence="2">Uncharacterized protein</fullName>
    </submittedName>
</protein>
<dbReference type="OrthoDB" id="5096893at2759"/>
<feature type="compositionally biased region" description="Basic and acidic residues" evidence="1">
    <location>
        <begin position="34"/>
        <end position="47"/>
    </location>
</feature>
<organism evidence="2 3">
    <name type="scientific">Fusarium irregulare</name>
    <dbReference type="NCBI Taxonomy" id="2494466"/>
    <lineage>
        <taxon>Eukaryota</taxon>
        <taxon>Fungi</taxon>
        <taxon>Dikarya</taxon>
        <taxon>Ascomycota</taxon>
        <taxon>Pezizomycotina</taxon>
        <taxon>Sordariomycetes</taxon>
        <taxon>Hypocreomycetidae</taxon>
        <taxon>Hypocreales</taxon>
        <taxon>Nectriaceae</taxon>
        <taxon>Fusarium</taxon>
        <taxon>Fusarium incarnatum-equiseti species complex</taxon>
    </lineage>
</organism>
<accession>A0A9W8U8C6</accession>
<evidence type="ECO:0000313" key="2">
    <source>
        <dbReference type="EMBL" id="KAJ4009811.1"/>
    </source>
</evidence>
<feature type="compositionally biased region" description="Polar residues" evidence="1">
    <location>
        <begin position="69"/>
        <end position="85"/>
    </location>
</feature>
<dbReference type="AlphaFoldDB" id="A0A9W8U8C6"/>
<name>A0A9W8U8C6_9HYPO</name>
<evidence type="ECO:0000256" key="1">
    <source>
        <dbReference type="SAM" id="MobiDB-lite"/>
    </source>
</evidence>
<dbReference type="Proteomes" id="UP001152130">
    <property type="component" value="Unassembled WGS sequence"/>
</dbReference>
<dbReference type="EMBL" id="JAPDHF010000013">
    <property type="protein sequence ID" value="KAJ4009811.1"/>
    <property type="molecule type" value="Genomic_DNA"/>
</dbReference>
<reference evidence="2" key="1">
    <citation type="submission" date="2022-10" db="EMBL/GenBank/DDBJ databases">
        <title>Fusarium specimens isolated from Avocado Roots.</title>
        <authorList>
            <person name="Stajich J."/>
            <person name="Roper C."/>
            <person name="Heimlech-Rivalta G."/>
        </authorList>
    </citation>
    <scope>NUCLEOTIDE SEQUENCE</scope>
    <source>
        <strain evidence="2">CF00143</strain>
    </source>
</reference>
<feature type="region of interest" description="Disordered" evidence="1">
    <location>
        <begin position="1"/>
        <end position="20"/>
    </location>
</feature>
<feature type="compositionally biased region" description="Basic residues" evidence="1">
    <location>
        <begin position="48"/>
        <end position="58"/>
    </location>
</feature>
<evidence type="ECO:0000313" key="3">
    <source>
        <dbReference type="Proteomes" id="UP001152130"/>
    </source>
</evidence>
<keyword evidence="3" id="KW-1185">Reference proteome</keyword>
<comment type="caution">
    <text evidence="2">The sequence shown here is derived from an EMBL/GenBank/DDBJ whole genome shotgun (WGS) entry which is preliminary data.</text>
</comment>
<gene>
    <name evidence="2" type="ORF">NW766_008937</name>
</gene>
<feature type="region of interest" description="Disordered" evidence="1">
    <location>
        <begin position="34"/>
        <end position="85"/>
    </location>
</feature>
<sequence>MVSRCTNPNRRPNDRRDTERSILLPSFIEEIRPTRSARRRAEREVNARRRRARRRGTQRHILPPRTVPSIPTGSLTPSSSEGLNSRVESNQNLTVLGNYIPARHTQVPVEPDDSTQESYGVEHEAFTATLQAATSESYHQDPNSASASRTIDFDITSVDEEYVFLELDATVSQADTGIPSTVKDLVLNSSREYEDHFQPRNMNQIQLGDHLDEVSREAQQRMPLPDLNPDANDPSVRMTFENGDVSHDKVYFDDELEHSFMSYDYLWRIRASSGRLPYVIEAPPIDRETLTPGGVLAPIKYLLYADLDWESSGLPFPRSQLYFIIYRGNGTIYDTKPVLGRNWSEMVERQASSGA</sequence>